<name>A0ABZ1C398_9BACT</name>
<keyword evidence="1" id="KW-1133">Transmembrane helix</keyword>
<evidence type="ECO:0000313" key="2">
    <source>
        <dbReference type="EMBL" id="WRQ85817.1"/>
    </source>
</evidence>
<reference evidence="2 3" key="1">
    <citation type="submission" date="2023-12" db="EMBL/GenBank/DDBJ databases">
        <title>Description of an unclassified Opitutus bacterium of Verrucomicrobiota.</title>
        <authorList>
            <person name="Zhang D.-F."/>
        </authorList>
    </citation>
    <scope>NUCLEOTIDE SEQUENCE [LARGE SCALE GENOMIC DNA]</scope>
    <source>
        <strain evidence="2 3">WL0086</strain>
    </source>
</reference>
<accession>A0ABZ1C398</accession>
<feature type="transmembrane region" description="Helical" evidence="1">
    <location>
        <begin position="43"/>
        <end position="65"/>
    </location>
</feature>
<keyword evidence="3" id="KW-1185">Reference proteome</keyword>
<feature type="transmembrane region" description="Helical" evidence="1">
    <location>
        <begin position="232"/>
        <end position="250"/>
    </location>
</feature>
<dbReference type="RefSeq" id="WP_221032636.1">
    <property type="nucleotide sequence ID" value="NZ_CP139781.1"/>
</dbReference>
<keyword evidence="1" id="KW-0472">Membrane</keyword>
<dbReference type="Pfam" id="PF12679">
    <property type="entry name" value="ABC2_membrane_2"/>
    <property type="match status" value="1"/>
</dbReference>
<feature type="transmembrane region" description="Helical" evidence="1">
    <location>
        <begin position="115"/>
        <end position="133"/>
    </location>
</feature>
<dbReference type="EMBL" id="CP139781">
    <property type="protein sequence ID" value="WRQ85817.1"/>
    <property type="molecule type" value="Genomic_DNA"/>
</dbReference>
<feature type="transmembrane region" description="Helical" evidence="1">
    <location>
        <begin position="307"/>
        <end position="326"/>
    </location>
</feature>
<proteinExistence type="predicted"/>
<evidence type="ECO:0000313" key="3">
    <source>
        <dbReference type="Proteomes" id="UP000738431"/>
    </source>
</evidence>
<keyword evidence="1" id="KW-0812">Transmembrane</keyword>
<feature type="transmembrane region" description="Helical" evidence="1">
    <location>
        <begin position="160"/>
        <end position="186"/>
    </location>
</feature>
<feature type="transmembrane region" description="Helical" evidence="1">
    <location>
        <begin position="85"/>
        <end position="103"/>
    </location>
</feature>
<feature type="transmembrane region" description="Helical" evidence="1">
    <location>
        <begin position="270"/>
        <end position="287"/>
    </location>
</feature>
<organism evidence="2 3">
    <name type="scientific">Actomonas aquatica</name>
    <dbReference type="NCBI Taxonomy" id="2866162"/>
    <lineage>
        <taxon>Bacteria</taxon>
        <taxon>Pseudomonadati</taxon>
        <taxon>Verrucomicrobiota</taxon>
        <taxon>Opitutia</taxon>
        <taxon>Opitutales</taxon>
        <taxon>Opitutaceae</taxon>
        <taxon>Actomonas</taxon>
    </lineage>
</organism>
<protein>
    <submittedName>
        <fullName evidence="2">ABC transporter permease subunit</fullName>
    </submittedName>
</protein>
<sequence length="332" mass="36142">MSELEPKLDFNHWDGPRRGVGSRRWVITSTGLRQLTKLRFFKLLLFVAWTAGVAVALAGFVFTQTLSETGWLATLAAKGGPRPQAIMSAVSALLLIYPDILVAGMFKWIFWLHSYVGMMLCMVALAILVPSLITRDRASSALTIYLSRPLTSRDYLLGKFVIIIGVMLMLWTGPLVAGWLLSVLFAPDMVFARHSFGALGNALLFNLIGLVVVSAVAFAVSAFAKTAAAARLWWIGLWIVLGTVAGNPFMPAWVRHASFTYDLGIMRDEVFNISGVLGDAAGVVPMLSAELATEMNKVSQALARDELHGALIGLALLVGGSLLFFMRRVKPE</sequence>
<gene>
    <name evidence="2" type="ORF">K1X11_013475</name>
</gene>
<dbReference type="Proteomes" id="UP000738431">
    <property type="component" value="Chromosome"/>
</dbReference>
<evidence type="ECO:0000256" key="1">
    <source>
        <dbReference type="SAM" id="Phobius"/>
    </source>
</evidence>
<feature type="transmembrane region" description="Helical" evidence="1">
    <location>
        <begin position="198"/>
        <end position="220"/>
    </location>
</feature>